<dbReference type="Proteomes" id="UP000032120">
    <property type="component" value="Unassembled WGS sequence"/>
</dbReference>
<dbReference type="RefSeq" id="WP_042545021.1">
    <property type="nucleotide sequence ID" value="NZ_JXSQ01000024.1"/>
</dbReference>
<proteinExistence type="predicted"/>
<dbReference type="GO" id="GO:0033194">
    <property type="term" value="P:response to hydroperoxide"/>
    <property type="evidence" value="ECO:0007669"/>
    <property type="project" value="TreeGrafter"/>
</dbReference>
<organism evidence="1 2">
    <name type="scientific">Leucobacter komagatae</name>
    <dbReference type="NCBI Taxonomy" id="55969"/>
    <lineage>
        <taxon>Bacteria</taxon>
        <taxon>Bacillati</taxon>
        <taxon>Actinomycetota</taxon>
        <taxon>Actinomycetes</taxon>
        <taxon>Micrococcales</taxon>
        <taxon>Microbacteriaceae</taxon>
        <taxon>Leucobacter</taxon>
    </lineage>
</organism>
<dbReference type="OrthoDB" id="3210767at2"/>
<sequence>MRILLPPSETKRLGGRHSFSPEELSFADALDTPRGLVRSALQEVSRDEEAATRALKLGVKNRDERLRNLELESSGAMPAIERYTGVLYDALAATELPASARDWISEHVLVQSALFGLIRAGDRIPGYRLSASSRLPELGKPLAKLWAGTHTDSLQGAPYVLDLRSKDYAALAPLAQLGAAQSDYLDVVARSQDGEVRALNHFNKAAKGDLVRRLASAAPEIVSRQDLLDWAAAAGLELHADPESETVRLVTEQGVPAASR</sequence>
<evidence type="ECO:0008006" key="3">
    <source>
        <dbReference type="Google" id="ProtNLM"/>
    </source>
</evidence>
<dbReference type="EMBL" id="JXSQ01000024">
    <property type="protein sequence ID" value="KIP51737.1"/>
    <property type="molecule type" value="Genomic_DNA"/>
</dbReference>
<protein>
    <recommendedName>
        <fullName evidence="3">Peroxide stress protein YaaA</fullName>
    </recommendedName>
</protein>
<dbReference type="PANTHER" id="PTHR30283:SF4">
    <property type="entry name" value="PEROXIDE STRESS RESISTANCE PROTEIN YAAA"/>
    <property type="match status" value="1"/>
</dbReference>
<accession>A0A0D0IKU8</accession>
<evidence type="ECO:0000313" key="1">
    <source>
        <dbReference type="EMBL" id="KIP51737.1"/>
    </source>
</evidence>
<dbReference type="PANTHER" id="PTHR30283">
    <property type="entry name" value="PEROXIDE STRESS RESPONSE PROTEIN YAAA"/>
    <property type="match status" value="1"/>
</dbReference>
<dbReference type="InterPro" id="IPR005583">
    <property type="entry name" value="YaaA"/>
</dbReference>
<dbReference type="Pfam" id="PF03883">
    <property type="entry name" value="H2O2_YaaD"/>
    <property type="match status" value="1"/>
</dbReference>
<evidence type="ECO:0000313" key="2">
    <source>
        <dbReference type="Proteomes" id="UP000032120"/>
    </source>
</evidence>
<keyword evidence="2" id="KW-1185">Reference proteome</keyword>
<reference evidence="1 2" key="1">
    <citation type="submission" date="2015-01" db="EMBL/GenBank/DDBJ databases">
        <title>Draft genome sequence of Leucobacter komagatae strain VKM ST2845.</title>
        <authorList>
            <person name="Karlyshev A.V."/>
            <person name="Kudryashova E.B."/>
        </authorList>
    </citation>
    <scope>NUCLEOTIDE SEQUENCE [LARGE SCALE GENOMIC DNA]</scope>
    <source>
        <strain evidence="1 2">VKM ST2845</strain>
    </source>
</reference>
<gene>
    <name evidence="1" type="ORF">SD72_13690</name>
</gene>
<name>A0A0D0IKU8_9MICO</name>
<dbReference type="GO" id="GO:0005829">
    <property type="term" value="C:cytosol"/>
    <property type="evidence" value="ECO:0007669"/>
    <property type="project" value="TreeGrafter"/>
</dbReference>
<comment type="caution">
    <text evidence="1">The sequence shown here is derived from an EMBL/GenBank/DDBJ whole genome shotgun (WGS) entry which is preliminary data.</text>
</comment>
<dbReference type="AlphaFoldDB" id="A0A0D0IKU8"/>